<sequence>MSVLAIVAGTAAILLSAYRFYGAFISRKLGIDNKNTTPAHKQKDGVDYVPSNRFVVLGHHFASIAGAGPIVGPVIAVSFGWMPALIWIIIGGIFFGAVHDITSMVASLRHRGKSIGEIIQEYIGDTGKKLFLVFAFATLLLIIAVFMDIVARTFVTVPGAASASVFFILLALLFGIVINKTGVPLWMSTGIGVGLLYFFVYLGEVVPLEIGYGYWIAILVAYIFLAAVTPVSILLQPRDFLNSFLLYGMILFGAAGILVGNPRIEMGASVHFQVDQLGYLFPVLFVTIACGAISGFHSLVASGTTSKQINREEDARMIGFGGMLIETLLAVIAVMAVAVMTRADFITRLADVGPVTLFSEGLGGFISSLGIPAEVAIAFVALTVSAFALTTLDTCTRLARFVIQEYAEDLNESTVRHFFMNRFFVTFLVVIMSGMLLFSGQFEQLWPIFGSANQLLAALALLAGTVWLAKMNVNPIFTVIPMIFMFLVTLLSLLVFAWNQYQQQSWFLSVLSIALFVLAIVLVIMARNSLRQFYRQERHDETKAGVKTVSNK</sequence>
<evidence type="ECO:0000256" key="4">
    <source>
        <dbReference type="ARBA" id="ARBA00022692"/>
    </source>
</evidence>
<comment type="similarity">
    <text evidence="2">Belongs to the peptide transporter carbon starvation (CstA) (TC 2.A.114) family.</text>
</comment>
<feature type="domain" description="CstA N-terminal" evidence="8">
    <location>
        <begin position="4"/>
        <end position="346"/>
    </location>
</feature>
<evidence type="ECO:0000256" key="1">
    <source>
        <dbReference type="ARBA" id="ARBA00004651"/>
    </source>
</evidence>
<keyword evidence="10" id="KW-1185">Reference proteome</keyword>
<feature type="transmembrane region" description="Helical" evidence="7">
    <location>
        <begin position="84"/>
        <end position="109"/>
    </location>
</feature>
<dbReference type="InterPro" id="IPR051605">
    <property type="entry name" value="CstA"/>
</dbReference>
<feature type="transmembrane region" description="Helical" evidence="7">
    <location>
        <begin position="361"/>
        <end position="390"/>
    </location>
</feature>
<evidence type="ECO:0000256" key="6">
    <source>
        <dbReference type="ARBA" id="ARBA00023136"/>
    </source>
</evidence>
<protein>
    <submittedName>
        <fullName evidence="9">Carbon starvation protein A</fullName>
    </submittedName>
</protein>
<name>A0A8J7UUK4_9BACT</name>
<dbReference type="GO" id="GO:0005886">
    <property type="term" value="C:plasma membrane"/>
    <property type="evidence" value="ECO:0007669"/>
    <property type="project" value="UniProtKB-SubCell"/>
</dbReference>
<keyword evidence="4 7" id="KW-0812">Transmembrane</keyword>
<evidence type="ECO:0000313" key="10">
    <source>
        <dbReference type="Proteomes" id="UP000673975"/>
    </source>
</evidence>
<feature type="transmembrane region" description="Helical" evidence="7">
    <location>
        <begin position="320"/>
        <end position="341"/>
    </location>
</feature>
<feature type="transmembrane region" description="Helical" evidence="7">
    <location>
        <begin position="279"/>
        <end position="300"/>
    </location>
</feature>
<feature type="domain" description="CstA N-terminal" evidence="8">
    <location>
        <begin position="349"/>
        <end position="491"/>
    </location>
</feature>
<feature type="transmembrane region" description="Helical" evidence="7">
    <location>
        <begin position="157"/>
        <end position="178"/>
    </location>
</feature>
<feature type="transmembrane region" description="Helical" evidence="7">
    <location>
        <begin position="504"/>
        <end position="526"/>
    </location>
</feature>
<evidence type="ECO:0000259" key="8">
    <source>
        <dbReference type="Pfam" id="PF02554"/>
    </source>
</evidence>
<keyword evidence="6 7" id="KW-0472">Membrane</keyword>
<dbReference type="PANTHER" id="PTHR30252">
    <property type="entry name" value="INNER MEMBRANE PEPTIDE TRANSPORTER"/>
    <property type="match status" value="1"/>
</dbReference>
<evidence type="ECO:0000256" key="2">
    <source>
        <dbReference type="ARBA" id="ARBA00007755"/>
    </source>
</evidence>
<comment type="subcellular location">
    <subcellularLocation>
        <location evidence="1">Cell membrane</location>
        <topology evidence="1">Multi-pass membrane protein</topology>
    </subcellularLocation>
</comment>
<feature type="transmembrane region" description="Helical" evidence="7">
    <location>
        <begin position="423"/>
        <end position="442"/>
    </location>
</feature>
<evidence type="ECO:0000313" key="9">
    <source>
        <dbReference type="EMBL" id="MBP3191597.1"/>
    </source>
</evidence>
<dbReference type="EMBL" id="JAFIDN010000002">
    <property type="protein sequence ID" value="MBP3191597.1"/>
    <property type="molecule type" value="Genomic_DNA"/>
</dbReference>
<dbReference type="AlphaFoldDB" id="A0A8J7UUK4"/>
<evidence type="ECO:0000256" key="5">
    <source>
        <dbReference type="ARBA" id="ARBA00022989"/>
    </source>
</evidence>
<dbReference type="InterPro" id="IPR003706">
    <property type="entry name" value="CstA_N"/>
</dbReference>
<dbReference type="Proteomes" id="UP000673975">
    <property type="component" value="Unassembled WGS sequence"/>
</dbReference>
<organism evidence="9 10">
    <name type="scientific">Natronogracilivirga saccharolytica</name>
    <dbReference type="NCBI Taxonomy" id="2812953"/>
    <lineage>
        <taxon>Bacteria</taxon>
        <taxon>Pseudomonadati</taxon>
        <taxon>Balneolota</taxon>
        <taxon>Balneolia</taxon>
        <taxon>Balneolales</taxon>
        <taxon>Cyclonatronaceae</taxon>
        <taxon>Natronogracilivirga</taxon>
    </lineage>
</organism>
<proteinExistence type="inferred from homology"/>
<accession>A0A8J7UUK4</accession>
<evidence type="ECO:0000256" key="3">
    <source>
        <dbReference type="ARBA" id="ARBA00022475"/>
    </source>
</evidence>
<keyword evidence="3" id="KW-1003">Cell membrane</keyword>
<feature type="transmembrane region" description="Helical" evidence="7">
    <location>
        <begin position="214"/>
        <end position="235"/>
    </location>
</feature>
<dbReference type="RefSeq" id="WP_210510244.1">
    <property type="nucleotide sequence ID" value="NZ_JAFIDN010000002.1"/>
</dbReference>
<comment type="caution">
    <text evidence="9">The sequence shown here is derived from an EMBL/GenBank/DDBJ whole genome shotgun (WGS) entry which is preliminary data.</text>
</comment>
<dbReference type="GO" id="GO:0009267">
    <property type="term" value="P:cellular response to starvation"/>
    <property type="evidence" value="ECO:0007669"/>
    <property type="project" value="InterPro"/>
</dbReference>
<keyword evidence="5 7" id="KW-1133">Transmembrane helix</keyword>
<gene>
    <name evidence="9" type="ORF">NATSA_02860</name>
</gene>
<feature type="transmembrane region" description="Helical" evidence="7">
    <location>
        <begin position="476"/>
        <end position="498"/>
    </location>
</feature>
<feature type="transmembrane region" description="Helical" evidence="7">
    <location>
        <begin position="448"/>
        <end position="469"/>
    </location>
</feature>
<dbReference type="PANTHER" id="PTHR30252:SF0">
    <property type="entry name" value="PEPTIDE TRANSPORTER CSTA"/>
    <property type="match status" value="1"/>
</dbReference>
<evidence type="ECO:0000256" key="7">
    <source>
        <dbReference type="SAM" id="Phobius"/>
    </source>
</evidence>
<feature type="transmembrane region" description="Helical" evidence="7">
    <location>
        <begin position="240"/>
        <end position="259"/>
    </location>
</feature>
<feature type="transmembrane region" description="Helical" evidence="7">
    <location>
        <begin position="185"/>
        <end position="202"/>
    </location>
</feature>
<reference evidence="9" key="1">
    <citation type="submission" date="2021-02" db="EMBL/GenBank/DDBJ databases">
        <title>Natronogracilivirga saccharolytica gen. nov. sp. nov. a new anaerobic, haloalkiliphilic carbohydrate-fermenting bacterium from soda lake and proposing of Cyclonatronumiaceae fam. nov. in the phylum Balneolaeota.</title>
        <authorList>
            <person name="Zhilina T.N."/>
            <person name="Sorokin D.Y."/>
            <person name="Zavarzina D.G."/>
            <person name="Toshchakov S.V."/>
            <person name="Kublanov I.V."/>
        </authorList>
    </citation>
    <scope>NUCLEOTIDE SEQUENCE</scope>
    <source>
        <strain evidence="9">Z-1702</strain>
    </source>
</reference>
<dbReference type="Pfam" id="PF02554">
    <property type="entry name" value="CstA"/>
    <property type="match status" value="2"/>
</dbReference>
<feature type="transmembrane region" description="Helical" evidence="7">
    <location>
        <begin position="130"/>
        <end position="151"/>
    </location>
</feature>